<dbReference type="RefSeq" id="WP_306100583.1">
    <property type="nucleotide sequence ID" value="NZ_CP162601.1"/>
</dbReference>
<evidence type="ECO:0000256" key="2">
    <source>
        <dbReference type="ARBA" id="ARBA00022694"/>
    </source>
</evidence>
<evidence type="ECO:0000313" key="6">
    <source>
        <dbReference type="EMBL" id="XDK24765.1"/>
    </source>
</evidence>
<dbReference type="PROSITE" id="PS01268">
    <property type="entry name" value="UPF0024"/>
    <property type="match status" value="1"/>
</dbReference>
<dbReference type="Gene3D" id="3.30.2350.20">
    <property type="entry name" value="TruD, catalytic domain"/>
    <property type="match status" value="1"/>
</dbReference>
<dbReference type="GO" id="GO:0160150">
    <property type="term" value="F:tRNA pseudouridine(13) synthase activity"/>
    <property type="evidence" value="ECO:0007669"/>
    <property type="project" value="UniProtKB-EC"/>
</dbReference>
<dbReference type="NCBIfam" id="TIGR00094">
    <property type="entry name" value="tRNA_TruD_broad"/>
    <property type="match status" value="1"/>
</dbReference>
<feature type="active site" description="Nucleophile" evidence="4">
    <location>
        <position position="79"/>
    </location>
</feature>
<proteinExistence type="inferred from homology"/>
<keyword evidence="2 4" id="KW-0819">tRNA processing</keyword>
<gene>
    <name evidence="4 6" type="primary">truD</name>
    <name evidence="6" type="ORF">AB0763_11310</name>
</gene>
<organism evidence="6">
    <name type="scientific">Vibrio sp. HB236076</name>
    <dbReference type="NCBI Taxonomy" id="3232307"/>
    <lineage>
        <taxon>Bacteria</taxon>
        <taxon>Pseudomonadati</taxon>
        <taxon>Pseudomonadota</taxon>
        <taxon>Gammaproteobacteria</taxon>
        <taxon>Vibrionales</taxon>
        <taxon>Vibrionaceae</taxon>
        <taxon>Vibrio</taxon>
    </lineage>
</organism>
<dbReference type="InterPro" id="IPR011760">
    <property type="entry name" value="PsdUridine_synth_TruD_insert"/>
</dbReference>
<comment type="function">
    <text evidence="4">Responsible for synthesis of pseudouridine from uracil-13 in transfer RNAs.</text>
</comment>
<dbReference type="InterPro" id="IPR001656">
    <property type="entry name" value="PsdUridine_synth_TruD"/>
</dbReference>
<dbReference type="GO" id="GO:0005829">
    <property type="term" value="C:cytosol"/>
    <property type="evidence" value="ECO:0007669"/>
    <property type="project" value="TreeGrafter"/>
</dbReference>
<dbReference type="GO" id="GO:0003723">
    <property type="term" value="F:RNA binding"/>
    <property type="evidence" value="ECO:0007669"/>
    <property type="project" value="InterPro"/>
</dbReference>
<sequence length="344" mass="39008">MPHLEFAYLLGKPSASAQLKAEPEHFRVSEQLGYDLTGEGEHWMVRLEKKGENTSFVANELAKACGVKSKDIGWAGLKDRHAVTEQWFSVHLPKGDPDISDFLAQYPHIKFIETTRHNKKLRPGELAGNQFVLTLTQVTDMASVVERLEKIQRLGVPNYFGEQRFGRERNNVLEARRWGKENVRTRNANKRSLYLSAARSWIFNRILSERVLQNGFTQVWLGDNLNLVEQSELVMDNLDAYQSLVDANKAWITGALAGDNALPTQADCLALEQSIVDDEPDLMALIRGNRMQHDRRNLAVKVDNLSWTLVDDTSITLSFDLPSGSYATSVVRELVNEIPVERQY</sequence>
<dbReference type="PANTHER" id="PTHR47811:SF1">
    <property type="entry name" value="TRNA PSEUDOURIDINE SYNTHASE D"/>
    <property type="match status" value="1"/>
</dbReference>
<name>A0AB39HFB6_9VIBR</name>
<evidence type="ECO:0000256" key="1">
    <source>
        <dbReference type="ARBA" id="ARBA00007953"/>
    </source>
</evidence>
<dbReference type="PROSITE" id="PS50984">
    <property type="entry name" value="TRUD"/>
    <property type="match status" value="1"/>
</dbReference>
<dbReference type="PANTHER" id="PTHR47811">
    <property type="entry name" value="TRNA PSEUDOURIDINE SYNTHASE D"/>
    <property type="match status" value="1"/>
</dbReference>
<protein>
    <recommendedName>
        <fullName evidence="4">tRNA pseudouridine synthase D</fullName>
        <ecNumber evidence="4">5.4.99.27</ecNumber>
    </recommendedName>
    <alternativeName>
        <fullName evidence="4">tRNA pseudouridine(13) synthase</fullName>
    </alternativeName>
    <alternativeName>
        <fullName evidence="4">tRNA pseudouridylate synthase D</fullName>
    </alternativeName>
    <alternativeName>
        <fullName evidence="4">tRNA-uridine isomerase D</fullName>
    </alternativeName>
</protein>
<keyword evidence="3 4" id="KW-0413">Isomerase</keyword>
<reference evidence="6" key="1">
    <citation type="submission" date="2024-07" db="EMBL/GenBank/DDBJ databases">
        <title>Genome Analysis of a Potential Novel Vibrio Species Secreting pH- and Thermo-stable Alginate Lyase and its Application in Producing Alginate Oligosaccharides.</title>
        <authorList>
            <person name="Huang H."/>
            <person name="Bao K."/>
        </authorList>
    </citation>
    <scope>NUCLEOTIDE SEQUENCE</scope>
    <source>
        <strain evidence="6">HB236076</strain>
    </source>
</reference>
<evidence type="ECO:0000256" key="3">
    <source>
        <dbReference type="ARBA" id="ARBA00023235"/>
    </source>
</evidence>
<comment type="catalytic activity">
    <reaction evidence="4">
        <text>uridine(13) in tRNA = pseudouridine(13) in tRNA</text>
        <dbReference type="Rhea" id="RHEA:42540"/>
        <dbReference type="Rhea" id="RHEA-COMP:10105"/>
        <dbReference type="Rhea" id="RHEA-COMP:10106"/>
        <dbReference type="ChEBI" id="CHEBI:65314"/>
        <dbReference type="ChEBI" id="CHEBI:65315"/>
        <dbReference type="EC" id="5.4.99.27"/>
    </reaction>
</comment>
<feature type="domain" description="TRUD" evidence="5">
    <location>
        <begin position="155"/>
        <end position="301"/>
    </location>
</feature>
<dbReference type="HAMAP" id="MF_01082">
    <property type="entry name" value="TruD"/>
    <property type="match status" value="1"/>
</dbReference>
<dbReference type="GO" id="GO:0031119">
    <property type="term" value="P:tRNA pseudouridine synthesis"/>
    <property type="evidence" value="ECO:0007669"/>
    <property type="project" value="UniProtKB-UniRule"/>
</dbReference>
<dbReference type="SUPFAM" id="SSF55120">
    <property type="entry name" value="Pseudouridine synthase"/>
    <property type="match status" value="1"/>
</dbReference>
<dbReference type="InterPro" id="IPR043165">
    <property type="entry name" value="TruD_insert_sf"/>
</dbReference>
<dbReference type="AlphaFoldDB" id="A0AB39HFB6"/>
<dbReference type="InterPro" id="IPR050170">
    <property type="entry name" value="TruD_pseudoU_synthase"/>
</dbReference>
<evidence type="ECO:0000259" key="5">
    <source>
        <dbReference type="PROSITE" id="PS50984"/>
    </source>
</evidence>
<dbReference type="KEGG" id="vih:AB0763_11310"/>
<comment type="similarity">
    <text evidence="1 4">Belongs to the pseudouridine synthase TruD family.</text>
</comment>
<dbReference type="Gene3D" id="3.30.2340.10">
    <property type="entry name" value="TruD, insertion domain"/>
    <property type="match status" value="1"/>
</dbReference>
<dbReference type="InterPro" id="IPR020119">
    <property type="entry name" value="PsdUridine_synth_TruD_CS"/>
</dbReference>
<dbReference type="InterPro" id="IPR020103">
    <property type="entry name" value="PsdUridine_synth_cat_dom_sf"/>
</dbReference>
<evidence type="ECO:0000256" key="4">
    <source>
        <dbReference type="HAMAP-Rule" id="MF_01082"/>
    </source>
</evidence>
<dbReference type="CDD" id="cd02575">
    <property type="entry name" value="PseudoU_synth_EcTruD"/>
    <property type="match status" value="1"/>
</dbReference>
<accession>A0AB39HFB6</accession>
<dbReference type="Pfam" id="PF01142">
    <property type="entry name" value="TruD"/>
    <property type="match status" value="2"/>
</dbReference>
<dbReference type="NCBIfam" id="NF002155">
    <property type="entry name" value="PRK00984.1-4"/>
    <property type="match status" value="1"/>
</dbReference>
<dbReference type="InterPro" id="IPR042214">
    <property type="entry name" value="TruD_catalytic"/>
</dbReference>
<dbReference type="EMBL" id="CP162601">
    <property type="protein sequence ID" value="XDK24765.1"/>
    <property type="molecule type" value="Genomic_DNA"/>
</dbReference>
<dbReference type="EC" id="5.4.99.27" evidence="4"/>